<keyword evidence="1 2" id="KW-0193">Cuticle</keyword>
<gene>
    <name evidence="5" type="primary">LOC106475234</name>
</gene>
<dbReference type="GeneID" id="106475234"/>
<dbReference type="RefSeq" id="XP_022235109.1">
    <property type="nucleotide sequence ID" value="XM_022379401.1"/>
</dbReference>
<evidence type="ECO:0000313" key="4">
    <source>
        <dbReference type="Proteomes" id="UP000694941"/>
    </source>
</evidence>
<dbReference type="PROSITE" id="PS00233">
    <property type="entry name" value="CHIT_BIND_RR_1"/>
    <property type="match status" value="1"/>
</dbReference>
<dbReference type="PANTHER" id="PTHR10380">
    <property type="entry name" value="CUTICLE PROTEIN"/>
    <property type="match status" value="1"/>
</dbReference>
<dbReference type="Pfam" id="PF00379">
    <property type="entry name" value="Chitin_bind_4"/>
    <property type="match status" value="1"/>
</dbReference>
<dbReference type="InterPro" id="IPR000618">
    <property type="entry name" value="Insect_cuticle"/>
</dbReference>
<dbReference type="InterPro" id="IPR050468">
    <property type="entry name" value="Cuticle_Struct_Prot"/>
</dbReference>
<evidence type="ECO:0000313" key="5">
    <source>
        <dbReference type="RefSeq" id="XP_022235109.1"/>
    </source>
</evidence>
<keyword evidence="4" id="KW-1185">Reference proteome</keyword>
<dbReference type="PANTHER" id="PTHR10380:SF235">
    <property type="entry name" value="CUTICULAR PROTEIN 73D, ISOFORM B"/>
    <property type="match status" value="1"/>
</dbReference>
<organism evidence="4 5">
    <name type="scientific">Limulus polyphemus</name>
    <name type="common">Atlantic horseshoe crab</name>
    <dbReference type="NCBI Taxonomy" id="6850"/>
    <lineage>
        <taxon>Eukaryota</taxon>
        <taxon>Metazoa</taxon>
        <taxon>Ecdysozoa</taxon>
        <taxon>Arthropoda</taxon>
        <taxon>Chelicerata</taxon>
        <taxon>Merostomata</taxon>
        <taxon>Xiphosura</taxon>
        <taxon>Limulidae</taxon>
        <taxon>Limulus</taxon>
    </lineage>
</organism>
<protein>
    <submittedName>
        <fullName evidence="5">Uncharacterized protein LOC106475234</fullName>
    </submittedName>
</protein>
<dbReference type="PROSITE" id="PS51155">
    <property type="entry name" value="CHIT_BIND_RR_2"/>
    <property type="match status" value="1"/>
</dbReference>
<proteinExistence type="predicted"/>
<evidence type="ECO:0000256" key="2">
    <source>
        <dbReference type="PROSITE-ProRule" id="PRU00497"/>
    </source>
</evidence>
<evidence type="ECO:0000256" key="3">
    <source>
        <dbReference type="SAM" id="MobiDB-lite"/>
    </source>
</evidence>
<reference evidence="5" key="1">
    <citation type="submission" date="2025-08" db="UniProtKB">
        <authorList>
            <consortium name="RefSeq"/>
        </authorList>
    </citation>
    <scope>IDENTIFICATION</scope>
    <source>
        <tissue evidence="5">Muscle</tissue>
    </source>
</reference>
<dbReference type="Proteomes" id="UP000694941">
    <property type="component" value="Unplaced"/>
</dbReference>
<evidence type="ECO:0000256" key="1">
    <source>
        <dbReference type="ARBA" id="ARBA00022460"/>
    </source>
</evidence>
<accession>A0ABM1RUQ4</accession>
<sequence length="289" mass="30659">MDLENSCFVLSGSKNYPTYVYMDLENSCFVLSGSKNYPTYVYMDLENSCFVLSGSKNYPTYAYMDLKNSCFVLSGSKNYPTYAYMDLENSCFVLSGSKNYPTYAYMDLENSCFILAVLGVLAAAEAGYIGGGGGGVGGFIGAGGGGVGGSYVNLVPVQIGATGGYGQQPVYPSIPTPYSFGYAAPAIGGFSARQESGDGYGRVTGSYKLSDADGRQRKVQYVAGPEGFRAHVYTNEPGTKSENPADVDFQSSAPVPPPYYPPRQHSGYGASVGYGNQNHIAVPSSGPWQ</sequence>
<feature type="region of interest" description="Disordered" evidence="3">
    <location>
        <begin position="234"/>
        <end position="289"/>
    </location>
</feature>
<dbReference type="InterPro" id="IPR031311">
    <property type="entry name" value="CHIT_BIND_RR_consensus"/>
</dbReference>
<name>A0ABM1RUQ4_LIMPO</name>